<name>A0A7J8JHF4_ROUAE</name>
<keyword evidence="4" id="KW-1185">Reference proteome</keyword>
<sequence>MSPLHKRSLWMLFHREQIVLFLTAFWGTKSNSTDDGFSIGILGHRHKAYAHLISFSVFPRSYFEYIYFTFLFLTILINLNIVVSLIYSWLVRKVLLIVRYWLDACHCASQRQRKEKNLKNTCK</sequence>
<feature type="signal peptide" evidence="2">
    <location>
        <begin position="1"/>
        <end position="30"/>
    </location>
</feature>
<keyword evidence="1" id="KW-1133">Transmembrane helix</keyword>
<gene>
    <name evidence="3" type="ORF">HJG63_010143</name>
</gene>
<feature type="transmembrane region" description="Helical" evidence="1">
    <location>
        <begin position="65"/>
        <end position="90"/>
    </location>
</feature>
<organism evidence="3 4">
    <name type="scientific">Rousettus aegyptiacus</name>
    <name type="common">Egyptian fruit bat</name>
    <name type="synonym">Pteropus aegyptiacus</name>
    <dbReference type="NCBI Taxonomy" id="9407"/>
    <lineage>
        <taxon>Eukaryota</taxon>
        <taxon>Metazoa</taxon>
        <taxon>Chordata</taxon>
        <taxon>Craniata</taxon>
        <taxon>Vertebrata</taxon>
        <taxon>Euteleostomi</taxon>
        <taxon>Mammalia</taxon>
        <taxon>Eutheria</taxon>
        <taxon>Laurasiatheria</taxon>
        <taxon>Chiroptera</taxon>
        <taxon>Yinpterochiroptera</taxon>
        <taxon>Pteropodoidea</taxon>
        <taxon>Pteropodidae</taxon>
        <taxon>Rousettinae</taxon>
        <taxon>Rousettus</taxon>
    </lineage>
</organism>
<feature type="chain" id="PRO_5029566393" evidence="2">
    <location>
        <begin position="31"/>
        <end position="123"/>
    </location>
</feature>
<keyword evidence="1" id="KW-0812">Transmembrane</keyword>
<keyword evidence="2" id="KW-0732">Signal</keyword>
<reference evidence="3 4" key="1">
    <citation type="journal article" date="2020" name="Nature">
        <title>Six reference-quality genomes reveal evolution of bat adaptations.</title>
        <authorList>
            <person name="Jebb D."/>
            <person name="Huang Z."/>
            <person name="Pippel M."/>
            <person name="Hughes G.M."/>
            <person name="Lavrichenko K."/>
            <person name="Devanna P."/>
            <person name="Winkler S."/>
            <person name="Jermiin L.S."/>
            <person name="Skirmuntt E.C."/>
            <person name="Katzourakis A."/>
            <person name="Burkitt-Gray L."/>
            <person name="Ray D.A."/>
            <person name="Sullivan K.A.M."/>
            <person name="Roscito J.G."/>
            <person name="Kirilenko B.M."/>
            <person name="Davalos L.M."/>
            <person name="Corthals A.P."/>
            <person name="Power M.L."/>
            <person name="Jones G."/>
            <person name="Ransome R.D."/>
            <person name="Dechmann D.K.N."/>
            <person name="Locatelli A.G."/>
            <person name="Puechmaille S.J."/>
            <person name="Fedrigo O."/>
            <person name="Jarvis E.D."/>
            <person name="Hiller M."/>
            <person name="Vernes S.C."/>
            <person name="Myers E.W."/>
            <person name="Teeling E.C."/>
        </authorList>
    </citation>
    <scope>NUCLEOTIDE SEQUENCE [LARGE SCALE GENOMIC DNA]</scope>
    <source>
        <strain evidence="3">MRouAeg1</strain>
        <tissue evidence="3">Muscle</tissue>
    </source>
</reference>
<comment type="caution">
    <text evidence="3">The sequence shown here is derived from an EMBL/GenBank/DDBJ whole genome shotgun (WGS) entry which is preliminary data.</text>
</comment>
<dbReference type="AlphaFoldDB" id="A0A7J8JHF4"/>
<proteinExistence type="predicted"/>
<evidence type="ECO:0000313" key="3">
    <source>
        <dbReference type="EMBL" id="KAF6495755.1"/>
    </source>
</evidence>
<evidence type="ECO:0000256" key="2">
    <source>
        <dbReference type="SAM" id="SignalP"/>
    </source>
</evidence>
<accession>A0A7J8JHF4</accession>
<keyword evidence="1" id="KW-0472">Membrane</keyword>
<protein>
    <submittedName>
        <fullName evidence="3">Uncharacterized protein</fullName>
    </submittedName>
</protein>
<evidence type="ECO:0000256" key="1">
    <source>
        <dbReference type="SAM" id="Phobius"/>
    </source>
</evidence>
<dbReference type="EMBL" id="JACASE010000002">
    <property type="protein sequence ID" value="KAF6495755.1"/>
    <property type="molecule type" value="Genomic_DNA"/>
</dbReference>
<evidence type="ECO:0000313" key="4">
    <source>
        <dbReference type="Proteomes" id="UP000593571"/>
    </source>
</evidence>
<dbReference type="Proteomes" id="UP000593571">
    <property type="component" value="Unassembled WGS sequence"/>
</dbReference>